<dbReference type="EMBL" id="NPBQ01000076">
    <property type="protein sequence ID" value="PAD82885.1"/>
    <property type="molecule type" value="Genomic_DNA"/>
</dbReference>
<keyword evidence="1" id="KW-0472">Membrane</keyword>
<dbReference type="Proteomes" id="UP000216961">
    <property type="component" value="Unassembled WGS sequence"/>
</dbReference>
<sequence>MHLKTKVYISICLFSLGLFVGILLDNFQKREFYSLEELLFIEEANSPFFDETMIPFQPREYIRIIAEE</sequence>
<comment type="caution">
    <text evidence="2">The sequence shown here is derived from an EMBL/GenBank/DDBJ whole genome shotgun (WGS) entry which is preliminary data.</text>
</comment>
<keyword evidence="1" id="KW-1133">Transmembrane helix</keyword>
<proteinExistence type="predicted"/>
<dbReference type="RefSeq" id="WP_095330561.1">
    <property type="nucleotide sequence ID" value="NZ_CP026040.1"/>
</dbReference>
<dbReference type="AlphaFoldDB" id="A0AA91TRI6"/>
<accession>A0AA91TRI6</accession>
<name>A0AA91TRI6_NIACI</name>
<feature type="transmembrane region" description="Helical" evidence="1">
    <location>
        <begin position="6"/>
        <end position="24"/>
    </location>
</feature>
<organism evidence="2 3">
    <name type="scientific">Niallia circulans</name>
    <name type="common">Bacillus circulans</name>
    <dbReference type="NCBI Taxonomy" id="1397"/>
    <lineage>
        <taxon>Bacteria</taxon>
        <taxon>Bacillati</taxon>
        <taxon>Bacillota</taxon>
        <taxon>Bacilli</taxon>
        <taxon>Bacillales</taxon>
        <taxon>Bacillaceae</taxon>
        <taxon>Niallia</taxon>
    </lineage>
</organism>
<keyword evidence="1" id="KW-0812">Transmembrane</keyword>
<gene>
    <name evidence="2" type="ORF">CHH57_12485</name>
</gene>
<evidence type="ECO:0000256" key="1">
    <source>
        <dbReference type="SAM" id="Phobius"/>
    </source>
</evidence>
<evidence type="ECO:0000313" key="3">
    <source>
        <dbReference type="Proteomes" id="UP000216961"/>
    </source>
</evidence>
<reference evidence="2 3" key="1">
    <citation type="submission" date="2017-07" db="EMBL/GenBank/DDBJ databases">
        <title>Isolation and whole genome analysis of endospore-forming bacteria from heroin.</title>
        <authorList>
            <person name="Kalinowski J."/>
            <person name="Ahrens B."/>
            <person name="Al-Dilaimi A."/>
            <person name="Winkler A."/>
            <person name="Wibberg D."/>
            <person name="Schleenbecker U."/>
            <person name="Ruckert C."/>
            <person name="Wolfel R."/>
            <person name="Grass G."/>
        </authorList>
    </citation>
    <scope>NUCLEOTIDE SEQUENCE [LARGE SCALE GENOMIC DNA]</scope>
    <source>
        <strain evidence="2 3">7521-2</strain>
    </source>
</reference>
<protein>
    <submittedName>
        <fullName evidence="2">Uncharacterized protein</fullName>
    </submittedName>
</protein>
<evidence type="ECO:0000313" key="2">
    <source>
        <dbReference type="EMBL" id="PAD82885.1"/>
    </source>
</evidence>